<reference evidence="2" key="1">
    <citation type="journal article" date="2022" name="Mol. Ecol. Resour.">
        <title>The genomes of chicory, endive, great burdock and yacon provide insights into Asteraceae palaeo-polyploidization history and plant inulin production.</title>
        <authorList>
            <person name="Fan W."/>
            <person name="Wang S."/>
            <person name="Wang H."/>
            <person name="Wang A."/>
            <person name="Jiang F."/>
            <person name="Liu H."/>
            <person name="Zhao H."/>
            <person name="Xu D."/>
            <person name="Zhang Y."/>
        </authorList>
    </citation>
    <scope>NUCLEOTIDE SEQUENCE [LARGE SCALE GENOMIC DNA]</scope>
    <source>
        <strain evidence="2">cv. Punajuju</strain>
    </source>
</reference>
<keyword evidence="2" id="KW-1185">Reference proteome</keyword>
<dbReference type="Proteomes" id="UP001055811">
    <property type="component" value="Linkage Group LG03"/>
</dbReference>
<gene>
    <name evidence="1" type="ORF">L2E82_17882</name>
</gene>
<evidence type="ECO:0000313" key="2">
    <source>
        <dbReference type="Proteomes" id="UP001055811"/>
    </source>
</evidence>
<dbReference type="EMBL" id="CM042011">
    <property type="protein sequence ID" value="KAI3767617.1"/>
    <property type="molecule type" value="Genomic_DNA"/>
</dbReference>
<comment type="caution">
    <text evidence="1">The sequence shown here is derived from an EMBL/GenBank/DDBJ whole genome shotgun (WGS) entry which is preliminary data.</text>
</comment>
<protein>
    <submittedName>
        <fullName evidence="1">Uncharacterized protein</fullName>
    </submittedName>
</protein>
<organism evidence="1 2">
    <name type="scientific">Cichorium intybus</name>
    <name type="common">Chicory</name>
    <dbReference type="NCBI Taxonomy" id="13427"/>
    <lineage>
        <taxon>Eukaryota</taxon>
        <taxon>Viridiplantae</taxon>
        <taxon>Streptophyta</taxon>
        <taxon>Embryophyta</taxon>
        <taxon>Tracheophyta</taxon>
        <taxon>Spermatophyta</taxon>
        <taxon>Magnoliopsida</taxon>
        <taxon>eudicotyledons</taxon>
        <taxon>Gunneridae</taxon>
        <taxon>Pentapetalae</taxon>
        <taxon>asterids</taxon>
        <taxon>campanulids</taxon>
        <taxon>Asterales</taxon>
        <taxon>Asteraceae</taxon>
        <taxon>Cichorioideae</taxon>
        <taxon>Cichorieae</taxon>
        <taxon>Cichoriinae</taxon>
        <taxon>Cichorium</taxon>
    </lineage>
</organism>
<evidence type="ECO:0000313" key="1">
    <source>
        <dbReference type="EMBL" id="KAI3767617.1"/>
    </source>
</evidence>
<sequence length="113" mass="12799">MSGFSPVVFLLDGFSFHSGCRRPMHPYPPVSSHSAYRLTPTASISHPTSSVLSGKLRWIPWHVKKTTPVNSSSPDEQIPSIYEYWRRSPHNQHTPSPFCFMDNTDEARSSLLI</sequence>
<name>A0ACB9F996_CICIN</name>
<proteinExistence type="predicted"/>
<accession>A0ACB9F996</accession>
<reference evidence="1 2" key="2">
    <citation type="journal article" date="2022" name="Mol. Ecol. Resour.">
        <title>The genomes of chicory, endive, great burdock and yacon provide insights into Asteraceae paleo-polyploidization history and plant inulin production.</title>
        <authorList>
            <person name="Fan W."/>
            <person name="Wang S."/>
            <person name="Wang H."/>
            <person name="Wang A."/>
            <person name="Jiang F."/>
            <person name="Liu H."/>
            <person name="Zhao H."/>
            <person name="Xu D."/>
            <person name="Zhang Y."/>
        </authorList>
    </citation>
    <scope>NUCLEOTIDE SEQUENCE [LARGE SCALE GENOMIC DNA]</scope>
    <source>
        <strain evidence="2">cv. Punajuju</strain>
        <tissue evidence="1">Leaves</tissue>
    </source>
</reference>